<dbReference type="Proteomes" id="UP000286931">
    <property type="component" value="Unassembled WGS sequence"/>
</dbReference>
<keyword evidence="5" id="KW-1185">Reference proteome</keyword>
<dbReference type="EMBL" id="BIFH01000043">
    <property type="protein sequence ID" value="GCE00947.1"/>
    <property type="molecule type" value="Genomic_DNA"/>
</dbReference>
<evidence type="ECO:0000259" key="3">
    <source>
        <dbReference type="SMART" id="SM01007"/>
    </source>
</evidence>
<dbReference type="Pfam" id="PF00596">
    <property type="entry name" value="Aldolase_II"/>
    <property type="match status" value="1"/>
</dbReference>
<dbReference type="GO" id="GO:0051015">
    <property type="term" value="F:actin filament binding"/>
    <property type="evidence" value="ECO:0007669"/>
    <property type="project" value="TreeGrafter"/>
</dbReference>
<dbReference type="InterPro" id="IPR001303">
    <property type="entry name" value="Aldolase_II/adducin_N"/>
</dbReference>
<proteinExistence type="inferred from homology"/>
<dbReference type="SUPFAM" id="SSF53639">
    <property type="entry name" value="AraD/HMP-PK domain-like"/>
    <property type="match status" value="1"/>
</dbReference>
<protein>
    <submittedName>
        <fullName evidence="4">Class II aldolase/adducin family protein</fullName>
    </submittedName>
</protein>
<organism evidence="4 5">
    <name type="scientific">Embleya hyalina</name>
    <dbReference type="NCBI Taxonomy" id="516124"/>
    <lineage>
        <taxon>Bacteria</taxon>
        <taxon>Bacillati</taxon>
        <taxon>Actinomycetota</taxon>
        <taxon>Actinomycetes</taxon>
        <taxon>Kitasatosporales</taxon>
        <taxon>Streptomycetaceae</taxon>
        <taxon>Embleya</taxon>
    </lineage>
</organism>
<dbReference type="FunFam" id="3.40.225.10:FF:000009">
    <property type="entry name" value="Class II aldolase/adducin N-terminal"/>
    <property type="match status" value="1"/>
</dbReference>
<evidence type="ECO:0000256" key="1">
    <source>
        <dbReference type="ARBA" id="ARBA00037961"/>
    </source>
</evidence>
<comment type="similarity">
    <text evidence="1">Belongs to the aldolase class II family.</text>
</comment>
<reference evidence="4 5" key="1">
    <citation type="submission" date="2018-12" db="EMBL/GenBank/DDBJ databases">
        <title>Draft genome sequence of Embleya hyalina NBRC 13850T.</title>
        <authorList>
            <person name="Komaki H."/>
            <person name="Hosoyama A."/>
            <person name="Kimura A."/>
            <person name="Ichikawa N."/>
            <person name="Tamura T."/>
        </authorList>
    </citation>
    <scope>NUCLEOTIDE SEQUENCE [LARGE SCALE GENOMIC DNA]</scope>
    <source>
        <strain evidence="4 5">NBRC 13850</strain>
    </source>
</reference>
<dbReference type="NCBIfam" id="NF004855">
    <property type="entry name" value="PRK06208.1"/>
    <property type="match status" value="1"/>
</dbReference>
<name>A0A401Z238_9ACTN</name>
<dbReference type="InterPro" id="IPR036409">
    <property type="entry name" value="Aldolase_II/adducin_N_sf"/>
</dbReference>
<dbReference type="PANTHER" id="PTHR10672">
    <property type="entry name" value="ADDUCIN"/>
    <property type="match status" value="1"/>
</dbReference>
<dbReference type="InterPro" id="IPR051017">
    <property type="entry name" value="Aldolase-II_Adducin_sf"/>
</dbReference>
<gene>
    <name evidence="4" type="ORF">EHYA_08676</name>
</gene>
<dbReference type="RefSeq" id="WP_126642629.1">
    <property type="nucleotide sequence ID" value="NZ_BIFH01000043.1"/>
</dbReference>
<feature type="region of interest" description="Disordered" evidence="2">
    <location>
        <begin position="1"/>
        <end position="32"/>
    </location>
</feature>
<dbReference type="AlphaFoldDB" id="A0A401Z238"/>
<feature type="domain" description="Class II aldolase/adducin N-terminal" evidence="3">
    <location>
        <begin position="49"/>
        <end position="229"/>
    </location>
</feature>
<evidence type="ECO:0000256" key="2">
    <source>
        <dbReference type="SAM" id="MobiDB-lite"/>
    </source>
</evidence>
<evidence type="ECO:0000313" key="5">
    <source>
        <dbReference type="Proteomes" id="UP000286931"/>
    </source>
</evidence>
<comment type="caution">
    <text evidence="4">The sequence shown here is derived from an EMBL/GenBank/DDBJ whole genome shotgun (WGS) entry which is preliminary data.</text>
</comment>
<sequence length="285" mass="31680">MSATDAPRPQDGPPSAERSAPRPVSPTDLSFALPPTFETVERERRHRKERLTAALRLFGRFGFEEGVAGHITARDPEFVDHFWVNPFGMSFKHITVDDLILVNHEGQVVEGRFHVNQAAFAIHSQIHAARPDVVAAAHSHSTHGRALSALGIRLEPITQDVCPFYEDHELFDDYAGVVLDAEEGRRIAKTLGSHKALILRNHGLLTVGRSVDAAAWWFITMERSCQVQLLAQAAGELRPISPENARLTRDQLGNDTVAWINYKPLYDVISRSEPDLFGVDGPMTI</sequence>
<dbReference type="Gene3D" id="3.40.225.10">
    <property type="entry name" value="Class II aldolase/adducin N-terminal domain"/>
    <property type="match status" value="1"/>
</dbReference>
<dbReference type="OrthoDB" id="3729465at2"/>
<dbReference type="GO" id="GO:0005856">
    <property type="term" value="C:cytoskeleton"/>
    <property type="evidence" value="ECO:0007669"/>
    <property type="project" value="TreeGrafter"/>
</dbReference>
<dbReference type="PANTHER" id="PTHR10672:SF3">
    <property type="entry name" value="PROTEIN HU-LI TAI SHAO"/>
    <property type="match status" value="1"/>
</dbReference>
<dbReference type="SMART" id="SM01007">
    <property type="entry name" value="Aldolase_II"/>
    <property type="match status" value="1"/>
</dbReference>
<evidence type="ECO:0000313" key="4">
    <source>
        <dbReference type="EMBL" id="GCE00947.1"/>
    </source>
</evidence>
<accession>A0A401Z238</accession>